<name>A0A3Q0FCY6_VIGRR</name>
<reference evidence="1" key="1">
    <citation type="journal article" date="2014" name="Nat. Commun.">
        <title>Genome sequence of mungbean and insights into evolution within Vigna species.</title>
        <authorList>
            <person name="Kang Y.J."/>
            <person name="Kim S.K."/>
            <person name="Kim M.Y."/>
            <person name="Lestari P."/>
            <person name="Kim K.H."/>
            <person name="Ha B.K."/>
            <person name="Jun T.H."/>
            <person name="Hwang W.J."/>
            <person name="Lee T."/>
            <person name="Lee J."/>
            <person name="Shim S."/>
            <person name="Yoon M.Y."/>
            <person name="Jang Y.E."/>
            <person name="Han K.S."/>
            <person name="Taeprayoon P."/>
            <person name="Yoon N."/>
            <person name="Somta P."/>
            <person name="Tanya P."/>
            <person name="Kim K.S."/>
            <person name="Gwag J.G."/>
            <person name="Moon J.K."/>
            <person name="Lee Y.H."/>
            <person name="Park B.S."/>
            <person name="Bombarely A."/>
            <person name="Doyle J.J."/>
            <person name="Jackson S.A."/>
            <person name="Schafleitner R."/>
            <person name="Srinives P."/>
            <person name="Varshney R.K."/>
            <person name="Lee S.H."/>
        </authorList>
    </citation>
    <scope>NUCLEOTIDE SEQUENCE [LARGE SCALE GENOMIC DNA]</scope>
    <source>
        <strain evidence="1">cv. VC1973A</strain>
    </source>
</reference>
<proteinExistence type="predicted"/>
<dbReference type="STRING" id="3916.A0A3Q0FCY6"/>
<evidence type="ECO:0000313" key="2">
    <source>
        <dbReference type="RefSeq" id="XP_022640479.1"/>
    </source>
</evidence>
<dbReference type="AlphaFoldDB" id="A0A3Q0FCY6"/>
<sequence length="157" mass="17227">MALDASTFETLTPSRFISFTIPHPSFSNTPLRVAVLDSPLQPNDVPQVGAMLVPEGREIDWIFSTELGHLQLLLSSPEISRLILIGNNFMEDRDSSSTWLDGGFLSACENVLVFADASGNDTLRCSCGFSALEFPIPIESSCDPFGLYEFCFEKLAL</sequence>
<dbReference type="KEGG" id="vra:106772352"/>
<keyword evidence="1" id="KW-1185">Reference proteome</keyword>
<evidence type="ECO:0000313" key="1">
    <source>
        <dbReference type="Proteomes" id="UP000087766"/>
    </source>
</evidence>
<reference evidence="2" key="2">
    <citation type="submission" date="2025-08" db="UniProtKB">
        <authorList>
            <consortium name="RefSeq"/>
        </authorList>
    </citation>
    <scope>IDENTIFICATION</scope>
    <source>
        <tissue evidence="2">Leaf</tissue>
    </source>
</reference>
<accession>A0A3Q0FCY6</accession>
<gene>
    <name evidence="2" type="primary">LOC106772352</name>
</gene>
<dbReference type="Proteomes" id="UP000087766">
    <property type="component" value="Chromosome 8"/>
</dbReference>
<organism evidence="1 2">
    <name type="scientific">Vigna radiata var. radiata</name>
    <name type="common">Mung bean</name>
    <name type="synonym">Phaseolus aureus</name>
    <dbReference type="NCBI Taxonomy" id="3916"/>
    <lineage>
        <taxon>Eukaryota</taxon>
        <taxon>Viridiplantae</taxon>
        <taxon>Streptophyta</taxon>
        <taxon>Embryophyta</taxon>
        <taxon>Tracheophyta</taxon>
        <taxon>Spermatophyta</taxon>
        <taxon>Magnoliopsida</taxon>
        <taxon>eudicotyledons</taxon>
        <taxon>Gunneridae</taxon>
        <taxon>Pentapetalae</taxon>
        <taxon>rosids</taxon>
        <taxon>fabids</taxon>
        <taxon>Fabales</taxon>
        <taxon>Fabaceae</taxon>
        <taxon>Papilionoideae</taxon>
        <taxon>50 kb inversion clade</taxon>
        <taxon>NPAAA clade</taxon>
        <taxon>indigoferoid/millettioid clade</taxon>
        <taxon>Phaseoleae</taxon>
        <taxon>Vigna</taxon>
    </lineage>
</organism>
<dbReference type="OrthoDB" id="411785at2759"/>
<protein>
    <submittedName>
        <fullName evidence="2">Uncharacterized protein LOC106772352</fullName>
    </submittedName>
</protein>
<dbReference type="RefSeq" id="XP_022640479.1">
    <property type="nucleotide sequence ID" value="XM_022784758.1"/>
</dbReference>
<dbReference type="GeneID" id="106772352"/>